<evidence type="ECO:0000313" key="2">
    <source>
        <dbReference type="EMBL" id="EUN30300.1"/>
    </source>
</evidence>
<dbReference type="AlphaFoldDB" id="W7EWM4"/>
<dbReference type="OrthoDB" id="1933717at2759"/>
<dbReference type="GeneID" id="26251287"/>
<dbReference type="HOGENOM" id="CLU_1209640_0_0_1"/>
<proteinExistence type="predicted"/>
<feature type="region of interest" description="Disordered" evidence="1">
    <location>
        <begin position="1"/>
        <end position="21"/>
    </location>
</feature>
<dbReference type="Gene3D" id="3.40.50.720">
    <property type="entry name" value="NAD(P)-binding Rossmann-like Domain"/>
    <property type="match status" value="1"/>
</dbReference>
<dbReference type="EMBL" id="KI968706">
    <property type="protein sequence ID" value="EUN30300.1"/>
    <property type="molecule type" value="Genomic_DNA"/>
</dbReference>
<name>W7EWM4_BIPV3</name>
<dbReference type="SUPFAM" id="SSF51735">
    <property type="entry name" value="NAD(P)-binding Rossmann-fold domains"/>
    <property type="match status" value="1"/>
</dbReference>
<dbReference type="InterPro" id="IPR036291">
    <property type="entry name" value="NAD(P)-bd_dom_sf"/>
</dbReference>
<evidence type="ECO:0000256" key="1">
    <source>
        <dbReference type="SAM" id="MobiDB-lite"/>
    </source>
</evidence>
<reference evidence="2" key="2">
    <citation type="submission" date="2014-01" db="EMBL/GenBank/DDBJ databases">
        <authorList>
            <consortium name="DOE Joint Genome Institute"/>
            <person name="Ohm R.A."/>
            <person name="Condon B.J."/>
            <person name="Leng Y."/>
            <person name="Wu D."/>
            <person name="Bushley K.E."/>
            <person name="Otillar R."/>
            <person name="Martin J."/>
            <person name="Schackwitz W."/>
            <person name="Grimwood J."/>
            <person name="MohdZainudin N."/>
            <person name="Xue C."/>
            <person name="Wang R."/>
            <person name="Manning V.A."/>
            <person name="Dhillon B."/>
            <person name="Tu Z.J."/>
            <person name="Steffenson B.J."/>
            <person name="Salamov A."/>
            <person name="Sun H."/>
            <person name="Lowry S."/>
            <person name="LaButti K."/>
            <person name="Han J."/>
            <person name="Copeland A."/>
            <person name="Lindquist E."/>
            <person name="Barry K."/>
            <person name="Schmutz J."/>
            <person name="Baker S."/>
            <person name="Ciuffetti L.M."/>
            <person name="Grigoriev I.V."/>
            <person name="Zhong S."/>
            <person name="Nordberg B.G."/>
            <person name="Cantor M.N."/>
            <person name="Hua S.X."/>
        </authorList>
    </citation>
    <scope>NUCLEOTIDE SEQUENCE</scope>
    <source>
        <strain evidence="2">FI3</strain>
    </source>
</reference>
<gene>
    <name evidence="2" type="ORF">COCVIDRAFT_13228</name>
</gene>
<reference evidence="2" key="1">
    <citation type="journal article" date="2013" name="PLoS Genet.">
        <title>Comparative genome structure, secondary metabolite, and effector coding capacity across Cochliobolus pathogens.</title>
        <authorList>
            <person name="Condon B.J."/>
            <person name="Leng Y."/>
            <person name="Wu D."/>
            <person name="Bushley K.E."/>
            <person name="Ohm R.A."/>
            <person name="Otillar R."/>
            <person name="Martin J."/>
            <person name="Schackwitz W."/>
            <person name="Grimwood J."/>
            <person name="MohdZainudin N."/>
            <person name="Xue C."/>
            <person name="Wang R."/>
            <person name="Manning V.A."/>
            <person name="Dhillon B."/>
            <person name="Tu Z.J."/>
            <person name="Steffenson B.J."/>
            <person name="Salamov A."/>
            <person name="Sun H."/>
            <person name="Lowry S."/>
            <person name="LaButti K."/>
            <person name="Han J."/>
            <person name="Copeland A."/>
            <person name="Lindquist E."/>
            <person name="Barry K."/>
            <person name="Schmutz J."/>
            <person name="Baker S.E."/>
            <person name="Ciuffetti L.M."/>
            <person name="Grigoriev I.V."/>
            <person name="Zhong S."/>
            <person name="Turgeon B.G."/>
        </authorList>
    </citation>
    <scope>NUCLEOTIDE SEQUENCE [LARGE SCALE GENOMIC DNA]</scope>
    <source>
        <strain evidence="2">FI3</strain>
    </source>
</reference>
<sequence length="229" mass="25962">MYNKTIRTHTFITPNPHPQNVPNQPPDLILASTFTCTTHAHAAPTISPSNPSNQLPPGLTVLIIGARRRHSLRLRPLQNYPPYPSASSLHTRNLRLGHQASTEFRHCSLKFWRASLAIRRIFFPSLRRRRLVERLAGQYRGEGVLTVAVHPGAVNTEMASEATPESLRAYLSDDVGLCGAFCVWLSREKRMWLNGRLLSASWDVDELVEKKDEIEDRDMLKFGYRVGNI</sequence>
<organism evidence="2">
    <name type="scientific">Bipolaris victoriae (strain FI3)</name>
    <name type="common">Victoria blight of oats agent</name>
    <name type="synonym">Cochliobolus victoriae</name>
    <dbReference type="NCBI Taxonomy" id="930091"/>
    <lineage>
        <taxon>Eukaryota</taxon>
        <taxon>Fungi</taxon>
        <taxon>Dikarya</taxon>
        <taxon>Ascomycota</taxon>
        <taxon>Pezizomycotina</taxon>
        <taxon>Dothideomycetes</taxon>
        <taxon>Pleosporomycetidae</taxon>
        <taxon>Pleosporales</taxon>
        <taxon>Pleosporineae</taxon>
        <taxon>Pleosporaceae</taxon>
        <taxon>Bipolaris</taxon>
    </lineage>
</organism>
<dbReference type="RefSeq" id="XP_014559841.1">
    <property type="nucleotide sequence ID" value="XM_014704355.1"/>
</dbReference>
<accession>W7EWM4</accession>
<protein>
    <submittedName>
        <fullName evidence="2">Uncharacterized protein</fullName>
    </submittedName>
</protein>